<organism evidence="2 3">
    <name type="scientific">Mycobacterium marseillense</name>
    <dbReference type="NCBI Taxonomy" id="701042"/>
    <lineage>
        <taxon>Bacteria</taxon>
        <taxon>Bacillati</taxon>
        <taxon>Actinomycetota</taxon>
        <taxon>Actinomycetes</taxon>
        <taxon>Mycobacteriales</taxon>
        <taxon>Mycobacteriaceae</taxon>
        <taxon>Mycobacterium</taxon>
        <taxon>Mycobacterium avium complex (MAC)</taxon>
    </lineage>
</organism>
<evidence type="ECO:0000259" key="1">
    <source>
        <dbReference type="PROSITE" id="PS50943"/>
    </source>
</evidence>
<name>A0AAC9VS66_9MYCO</name>
<dbReference type="EMBL" id="CP023147">
    <property type="protein sequence ID" value="ASW88828.1"/>
    <property type="molecule type" value="Genomic_DNA"/>
</dbReference>
<dbReference type="GO" id="GO:0003677">
    <property type="term" value="F:DNA binding"/>
    <property type="evidence" value="ECO:0007669"/>
    <property type="project" value="InterPro"/>
</dbReference>
<dbReference type="InterPro" id="IPR041413">
    <property type="entry name" value="MLTR_LBD"/>
</dbReference>
<dbReference type="PANTHER" id="PTHR35010:SF2">
    <property type="entry name" value="BLL4672 PROTEIN"/>
    <property type="match status" value="1"/>
</dbReference>
<sequence length="267" mass="29684">MAAKGSALAQFLRARRSLVRPADVGLPAGERRRVDGLRREEVAVLAGISTDYYLRLEQGRETNPSDQVLTSIARALRLDDDAVVYMRNLMRHRSAERTAPLQQVNPGIRDLLDGFDRAAAFVVDPGMTVVVANRVAEALSPHLRVGGNAVRELFLDPRSPELYRDWKLLTAWAVRLLRATYGQRPDPALINLVDELIEHSPRFRQLWDRHDVKHEVAGGLGVNHPEVGALRLNYQQLVLPGTGHVLVTYWADAGSPSEAGMLRLGAR</sequence>
<dbReference type="PROSITE" id="PS50943">
    <property type="entry name" value="HTH_CROC1"/>
    <property type="match status" value="1"/>
</dbReference>
<protein>
    <submittedName>
        <fullName evidence="2">Transcriptional regulator</fullName>
    </submittedName>
</protein>
<evidence type="ECO:0000313" key="2">
    <source>
        <dbReference type="EMBL" id="ASW88828.1"/>
    </source>
</evidence>
<dbReference type="Pfam" id="PF13560">
    <property type="entry name" value="HTH_31"/>
    <property type="match status" value="1"/>
</dbReference>
<accession>A0AAC9VS66</accession>
<dbReference type="RefSeq" id="WP_095576428.1">
    <property type="nucleotide sequence ID" value="NZ_CP023147.1"/>
</dbReference>
<dbReference type="Gene3D" id="3.30.450.180">
    <property type="match status" value="1"/>
</dbReference>
<dbReference type="Gene3D" id="1.10.260.40">
    <property type="entry name" value="lambda repressor-like DNA-binding domains"/>
    <property type="match status" value="1"/>
</dbReference>
<reference evidence="2 3" key="1">
    <citation type="submission" date="2017-08" db="EMBL/GenBank/DDBJ databases">
        <title>Phylogentic analysis of Mycobacterium avium complex whole genomes.</title>
        <authorList>
            <person name="Caverly L.J."/>
            <person name="Spilker T."/>
            <person name="LiPuma J."/>
        </authorList>
    </citation>
    <scope>NUCLEOTIDE SEQUENCE [LARGE SCALE GENOMIC DNA]</scope>
    <source>
        <strain evidence="2 3">FLAC0026</strain>
    </source>
</reference>
<dbReference type="AlphaFoldDB" id="A0AAC9VS66"/>
<dbReference type="CDD" id="cd00093">
    <property type="entry name" value="HTH_XRE"/>
    <property type="match status" value="1"/>
</dbReference>
<evidence type="ECO:0000313" key="3">
    <source>
        <dbReference type="Proteomes" id="UP000216246"/>
    </source>
</evidence>
<dbReference type="SUPFAM" id="SSF47413">
    <property type="entry name" value="lambda repressor-like DNA-binding domains"/>
    <property type="match status" value="1"/>
</dbReference>
<dbReference type="KEGG" id="mmal:CKJ54_02165"/>
<dbReference type="InterPro" id="IPR001387">
    <property type="entry name" value="Cro/C1-type_HTH"/>
</dbReference>
<dbReference type="PANTHER" id="PTHR35010">
    <property type="entry name" value="BLL4672 PROTEIN-RELATED"/>
    <property type="match status" value="1"/>
</dbReference>
<dbReference type="InterPro" id="IPR010982">
    <property type="entry name" value="Lambda_DNA-bd_dom_sf"/>
</dbReference>
<gene>
    <name evidence="2" type="ORF">CKJ54_02165</name>
</gene>
<dbReference type="SMART" id="SM00530">
    <property type="entry name" value="HTH_XRE"/>
    <property type="match status" value="1"/>
</dbReference>
<proteinExistence type="predicted"/>
<feature type="domain" description="HTH cro/C1-type" evidence="1">
    <location>
        <begin position="36"/>
        <end position="83"/>
    </location>
</feature>
<dbReference type="Pfam" id="PF17765">
    <property type="entry name" value="MLTR_LBD"/>
    <property type="match status" value="1"/>
</dbReference>
<dbReference type="Proteomes" id="UP000216246">
    <property type="component" value="Chromosome"/>
</dbReference>